<reference evidence="2 3" key="1">
    <citation type="submission" date="2016-10" db="EMBL/GenBank/DDBJ databases">
        <authorList>
            <person name="de Groot N.N."/>
        </authorList>
    </citation>
    <scope>NUCLEOTIDE SEQUENCE [LARGE SCALE GENOMIC DNA]</scope>
    <source>
        <strain evidence="2 3">B25</strain>
    </source>
</reference>
<dbReference type="Proteomes" id="UP000182360">
    <property type="component" value="Unassembled WGS sequence"/>
</dbReference>
<dbReference type="InterPro" id="IPR009326">
    <property type="entry name" value="DUF984"/>
</dbReference>
<dbReference type="eggNOG" id="COG4405">
    <property type="taxonomic scope" value="Bacteria"/>
</dbReference>
<dbReference type="Gene3D" id="3.10.400.10">
    <property type="entry name" value="Sulfate adenylyltransferase"/>
    <property type="match status" value="1"/>
</dbReference>
<dbReference type="EMBL" id="FOFU01000003">
    <property type="protein sequence ID" value="SEQ22086.1"/>
    <property type="molecule type" value="Genomic_DNA"/>
</dbReference>
<dbReference type="AlphaFoldDB" id="A0A1H9E8M3"/>
<protein>
    <submittedName>
        <fullName evidence="2">Uncharacterized protein YhfF</fullName>
    </submittedName>
</protein>
<dbReference type="SUPFAM" id="SSF88697">
    <property type="entry name" value="PUA domain-like"/>
    <property type="match status" value="1"/>
</dbReference>
<dbReference type="STRING" id="163.SAMN04487775_10563"/>
<dbReference type="PANTHER" id="PTHR39203">
    <property type="entry name" value="CYTOPLASMIC PROTEIN-RELATED"/>
    <property type="match status" value="1"/>
</dbReference>
<dbReference type="InterPro" id="IPR007374">
    <property type="entry name" value="ASCH_domain"/>
</dbReference>
<sequence length="151" mass="17465">MTNIDEYWNKFIKDTGRSEEDRCAGDLNFEAKGFVGDELITLVLTDRKTAFFTSWATYAIDQEPLPVSGELYVVLDRADNPRCVIETQSVEIVPFNEVTWEMARLEGEDEDLGQWKERKQEYLEDEGAVLGFEFTPDIKLVFQTFKVVYKA</sequence>
<evidence type="ECO:0000313" key="3">
    <source>
        <dbReference type="Proteomes" id="UP000182360"/>
    </source>
</evidence>
<dbReference type="PIRSF" id="PIRSF021320">
    <property type="entry name" value="DUF984"/>
    <property type="match status" value="1"/>
</dbReference>
<dbReference type="RefSeq" id="WP_074642108.1">
    <property type="nucleotide sequence ID" value="NZ_AP025286.1"/>
</dbReference>
<evidence type="ECO:0000259" key="1">
    <source>
        <dbReference type="SMART" id="SM01022"/>
    </source>
</evidence>
<gene>
    <name evidence="2" type="ORF">SAMN04487977_10367</name>
</gene>
<feature type="domain" description="ASCH" evidence="1">
    <location>
        <begin position="34"/>
        <end position="149"/>
    </location>
</feature>
<dbReference type="OrthoDB" id="9807542at2"/>
<name>A0A1H9E8M3_9SPIR</name>
<dbReference type="InterPro" id="IPR015947">
    <property type="entry name" value="PUA-like_sf"/>
</dbReference>
<organism evidence="2 3">
    <name type="scientific">Treponema bryantii</name>
    <dbReference type="NCBI Taxonomy" id="163"/>
    <lineage>
        <taxon>Bacteria</taxon>
        <taxon>Pseudomonadati</taxon>
        <taxon>Spirochaetota</taxon>
        <taxon>Spirochaetia</taxon>
        <taxon>Spirochaetales</taxon>
        <taxon>Treponemataceae</taxon>
        <taxon>Treponema</taxon>
    </lineage>
</organism>
<proteinExistence type="predicted"/>
<keyword evidence="3" id="KW-1185">Reference proteome</keyword>
<accession>A0A1H9E8M3</accession>
<evidence type="ECO:0000313" key="2">
    <source>
        <dbReference type="EMBL" id="SEQ22086.1"/>
    </source>
</evidence>
<dbReference type="SMART" id="SM01022">
    <property type="entry name" value="ASCH"/>
    <property type="match status" value="1"/>
</dbReference>
<dbReference type="Pfam" id="PF04266">
    <property type="entry name" value="ASCH"/>
    <property type="match status" value="1"/>
</dbReference>
<dbReference type="PANTHER" id="PTHR39203:SF1">
    <property type="entry name" value="CYTOPLASMIC PROTEIN"/>
    <property type="match status" value="1"/>
</dbReference>